<sequence length="176" mass="19344">MSPLMTKSQITVCAQQAKTRGVGKMQPKQKASQSPSIDITCHHMSARPFLPSTNVCWMRSFSSGARGVKRRTATSLHSVVWAHSPKERHASLFSVQGAVAETVLKFNAGNEAASSAILKELKVNPGLLVTKRMAEKDHRRATASARKRVSAESMQRALKKRHLGDSKQKDYMPGAY</sequence>
<dbReference type="Proteomes" id="UP000821865">
    <property type="component" value="Chromosome 7"/>
</dbReference>
<name>A0ACB8CD98_DERSI</name>
<keyword evidence="2" id="KW-1185">Reference proteome</keyword>
<organism evidence="1 2">
    <name type="scientific">Dermacentor silvarum</name>
    <name type="common">Tick</name>
    <dbReference type="NCBI Taxonomy" id="543639"/>
    <lineage>
        <taxon>Eukaryota</taxon>
        <taxon>Metazoa</taxon>
        <taxon>Ecdysozoa</taxon>
        <taxon>Arthropoda</taxon>
        <taxon>Chelicerata</taxon>
        <taxon>Arachnida</taxon>
        <taxon>Acari</taxon>
        <taxon>Parasitiformes</taxon>
        <taxon>Ixodida</taxon>
        <taxon>Ixodoidea</taxon>
        <taxon>Ixodidae</taxon>
        <taxon>Rhipicephalinae</taxon>
        <taxon>Dermacentor</taxon>
    </lineage>
</organism>
<proteinExistence type="predicted"/>
<evidence type="ECO:0000313" key="2">
    <source>
        <dbReference type="Proteomes" id="UP000821865"/>
    </source>
</evidence>
<reference evidence="1" key="1">
    <citation type="submission" date="2020-05" db="EMBL/GenBank/DDBJ databases">
        <title>Large-scale comparative analyses of tick genomes elucidate their genetic diversity and vector capacities.</title>
        <authorList>
            <person name="Jia N."/>
            <person name="Wang J."/>
            <person name="Shi W."/>
            <person name="Du L."/>
            <person name="Sun Y."/>
            <person name="Zhan W."/>
            <person name="Jiang J."/>
            <person name="Wang Q."/>
            <person name="Zhang B."/>
            <person name="Ji P."/>
            <person name="Sakyi L.B."/>
            <person name="Cui X."/>
            <person name="Yuan T."/>
            <person name="Jiang B."/>
            <person name="Yang W."/>
            <person name="Lam T.T.-Y."/>
            <person name="Chang Q."/>
            <person name="Ding S."/>
            <person name="Wang X."/>
            <person name="Zhu J."/>
            <person name="Ruan X."/>
            <person name="Zhao L."/>
            <person name="Wei J."/>
            <person name="Que T."/>
            <person name="Du C."/>
            <person name="Cheng J."/>
            <person name="Dai P."/>
            <person name="Han X."/>
            <person name="Huang E."/>
            <person name="Gao Y."/>
            <person name="Liu J."/>
            <person name="Shao H."/>
            <person name="Ye R."/>
            <person name="Li L."/>
            <person name="Wei W."/>
            <person name="Wang X."/>
            <person name="Wang C."/>
            <person name="Yang T."/>
            <person name="Huo Q."/>
            <person name="Li W."/>
            <person name="Guo W."/>
            <person name="Chen H."/>
            <person name="Zhou L."/>
            <person name="Ni X."/>
            <person name="Tian J."/>
            <person name="Zhou Y."/>
            <person name="Sheng Y."/>
            <person name="Liu T."/>
            <person name="Pan Y."/>
            <person name="Xia L."/>
            <person name="Li J."/>
            <person name="Zhao F."/>
            <person name="Cao W."/>
        </authorList>
    </citation>
    <scope>NUCLEOTIDE SEQUENCE</scope>
    <source>
        <strain evidence="1">Dsil-2018</strain>
    </source>
</reference>
<accession>A0ACB8CD98</accession>
<evidence type="ECO:0000313" key="1">
    <source>
        <dbReference type="EMBL" id="KAH7940651.1"/>
    </source>
</evidence>
<dbReference type="EMBL" id="CM023476">
    <property type="protein sequence ID" value="KAH7940651.1"/>
    <property type="molecule type" value="Genomic_DNA"/>
</dbReference>
<protein>
    <submittedName>
        <fullName evidence="1">Uncharacterized protein</fullName>
    </submittedName>
</protein>
<gene>
    <name evidence="1" type="ORF">HPB49_002750</name>
</gene>
<comment type="caution">
    <text evidence="1">The sequence shown here is derived from an EMBL/GenBank/DDBJ whole genome shotgun (WGS) entry which is preliminary data.</text>
</comment>